<dbReference type="Proteomes" id="UP000439591">
    <property type="component" value="Unassembled WGS sequence"/>
</dbReference>
<accession>A0A5S9NXZ2</accession>
<dbReference type="GO" id="GO:0005507">
    <property type="term" value="F:copper ion binding"/>
    <property type="evidence" value="ECO:0007669"/>
    <property type="project" value="InterPro"/>
</dbReference>
<keyword evidence="2" id="KW-0732">Signal</keyword>
<name>A0A5S9NXZ2_9GAMM</name>
<evidence type="ECO:0000256" key="1">
    <source>
        <dbReference type="SAM" id="MobiDB-lite"/>
    </source>
</evidence>
<proteinExistence type="predicted"/>
<evidence type="ECO:0000313" key="6">
    <source>
        <dbReference type="Proteomes" id="UP000439591"/>
    </source>
</evidence>
<dbReference type="Pfam" id="PF05275">
    <property type="entry name" value="CopB"/>
    <property type="match status" value="1"/>
</dbReference>
<evidence type="ECO:0000313" key="4">
    <source>
        <dbReference type="EMBL" id="CAA0095553.1"/>
    </source>
</evidence>
<sequence length="279" mass="30819">MSNMKHIVGFAVISAAFNASTSWAQMDHGEMQMQGGSAPDNARDPHAYSDGYTLTDGPYAQQGPRQLKLADEHAFLSVLGDRLEYSEDSGDTTFDLLARYGTTYDSLVVKAEGDTKGSQLEESQTDLLWSHAISVFFDTQLGVRLDQYKEGSDRQWLAAGIQGLAPYWFELDATAYLGDDGRTALTFEAEYELLLTQKLVLQPRAELNLYGKDDPSNGLGSGLSDLSIGLRLRYEISRQFAPYVGVEWSDAYGGTADYRQAAGQDINDTQLVAGLRFWF</sequence>
<protein>
    <submittedName>
        <fullName evidence="4">Copper resistance protein B</fullName>
    </submittedName>
</protein>
<gene>
    <name evidence="4" type="primary">copB_2</name>
    <name evidence="3" type="ORF">IHBHHGIJ_01681</name>
    <name evidence="4" type="ORF">KFEGEMFD_01283</name>
</gene>
<evidence type="ECO:0000313" key="3">
    <source>
        <dbReference type="EMBL" id="CAA0089006.1"/>
    </source>
</evidence>
<evidence type="ECO:0000313" key="5">
    <source>
        <dbReference type="Proteomes" id="UP000435877"/>
    </source>
</evidence>
<dbReference type="GO" id="GO:0006878">
    <property type="term" value="P:intracellular copper ion homeostasis"/>
    <property type="evidence" value="ECO:0007669"/>
    <property type="project" value="InterPro"/>
</dbReference>
<dbReference type="InterPro" id="IPR007939">
    <property type="entry name" value="Cu-R_B_prcur"/>
</dbReference>
<dbReference type="EMBL" id="CACSIK010000001">
    <property type="protein sequence ID" value="CAA0089006.1"/>
    <property type="molecule type" value="Genomic_DNA"/>
</dbReference>
<feature type="region of interest" description="Disordered" evidence="1">
    <location>
        <begin position="31"/>
        <end position="55"/>
    </location>
</feature>
<evidence type="ECO:0000256" key="2">
    <source>
        <dbReference type="SAM" id="SignalP"/>
    </source>
</evidence>
<dbReference type="EMBL" id="CACSIM010000002">
    <property type="protein sequence ID" value="CAA0095553.1"/>
    <property type="molecule type" value="Genomic_DNA"/>
</dbReference>
<feature type="chain" id="PRO_5036150482" evidence="2">
    <location>
        <begin position="25"/>
        <end position="279"/>
    </location>
</feature>
<keyword evidence="5" id="KW-1185">Reference proteome</keyword>
<dbReference type="OrthoDB" id="9778934at2"/>
<dbReference type="AlphaFoldDB" id="A0A5S9NXZ2"/>
<organism evidence="4 6">
    <name type="scientific">Zhongshania aliphaticivorans</name>
    <dbReference type="NCBI Taxonomy" id="1470434"/>
    <lineage>
        <taxon>Bacteria</taxon>
        <taxon>Pseudomonadati</taxon>
        <taxon>Pseudomonadota</taxon>
        <taxon>Gammaproteobacteria</taxon>
        <taxon>Cellvibrionales</taxon>
        <taxon>Spongiibacteraceae</taxon>
        <taxon>Zhongshania</taxon>
    </lineage>
</organism>
<feature type="signal peptide" evidence="2">
    <location>
        <begin position="1"/>
        <end position="24"/>
    </location>
</feature>
<reference evidence="5 6" key="1">
    <citation type="submission" date="2019-11" db="EMBL/GenBank/DDBJ databases">
        <authorList>
            <person name="Holert J."/>
        </authorList>
    </citation>
    <scope>NUCLEOTIDE SEQUENCE [LARGE SCALE GENOMIC DNA]</scope>
    <source>
        <strain evidence="4">BC3_2A</strain>
        <strain evidence="3">SB11_1A</strain>
    </source>
</reference>
<dbReference type="GO" id="GO:0009279">
    <property type="term" value="C:cell outer membrane"/>
    <property type="evidence" value="ECO:0007669"/>
    <property type="project" value="InterPro"/>
</dbReference>
<dbReference type="RefSeq" id="WP_159268317.1">
    <property type="nucleotide sequence ID" value="NZ_CACSIK010000001.1"/>
</dbReference>
<dbReference type="Proteomes" id="UP000435877">
    <property type="component" value="Unassembled WGS sequence"/>
</dbReference>